<protein>
    <submittedName>
        <fullName evidence="6">Uncharacterized protein</fullName>
    </submittedName>
</protein>
<evidence type="ECO:0000256" key="3">
    <source>
        <dbReference type="SAM" id="MobiDB-lite"/>
    </source>
</evidence>
<feature type="region of interest" description="Disordered" evidence="3">
    <location>
        <begin position="1"/>
        <end position="23"/>
    </location>
</feature>
<dbReference type="InterPro" id="IPR051954">
    <property type="entry name" value="tRNA_methyltransferase_THADA"/>
</dbReference>
<name>A0A1E7FCC9_9STRA</name>
<dbReference type="InterPro" id="IPR056842">
    <property type="entry name" value="THADA-like_TPR_C"/>
</dbReference>
<dbReference type="GO" id="GO:0030488">
    <property type="term" value="P:tRNA methylation"/>
    <property type="evidence" value="ECO:0007669"/>
    <property type="project" value="TreeGrafter"/>
</dbReference>
<dbReference type="InterPro" id="IPR016024">
    <property type="entry name" value="ARM-type_fold"/>
</dbReference>
<comment type="similarity">
    <text evidence="1">Belongs to the THADA family.</text>
</comment>
<feature type="domain" description="tRNA (32-2'-O)-methyltransferase regulator THADA-like C-terminal TPR repeats region" evidence="5">
    <location>
        <begin position="1341"/>
        <end position="1500"/>
    </location>
</feature>
<evidence type="ECO:0000313" key="6">
    <source>
        <dbReference type="EMBL" id="OEU15842.1"/>
    </source>
</evidence>
<dbReference type="PANTHER" id="PTHR14387">
    <property type="entry name" value="THADA/DEATH RECEPTOR INTERACTING PROTEIN"/>
    <property type="match status" value="1"/>
</dbReference>
<dbReference type="Proteomes" id="UP000095751">
    <property type="component" value="Unassembled WGS sequence"/>
</dbReference>
<evidence type="ECO:0000259" key="5">
    <source>
        <dbReference type="Pfam" id="PF25151"/>
    </source>
</evidence>
<evidence type="ECO:0000259" key="4">
    <source>
        <dbReference type="Pfam" id="PF10350"/>
    </source>
</evidence>
<accession>A0A1E7FCC9</accession>
<keyword evidence="7" id="KW-1185">Reference proteome</keyword>
<dbReference type="PANTHER" id="PTHR14387:SF0">
    <property type="entry name" value="DUF2428 DOMAIN-CONTAINING PROTEIN"/>
    <property type="match status" value="1"/>
</dbReference>
<dbReference type="EMBL" id="KV784359">
    <property type="protein sequence ID" value="OEU15842.1"/>
    <property type="molecule type" value="Genomic_DNA"/>
</dbReference>
<gene>
    <name evidence="6" type="ORF">FRACYDRAFT_240538</name>
</gene>
<dbReference type="GO" id="GO:0005829">
    <property type="term" value="C:cytosol"/>
    <property type="evidence" value="ECO:0007669"/>
    <property type="project" value="TreeGrafter"/>
</dbReference>
<dbReference type="InParanoid" id="A0A1E7FCC9"/>
<feature type="compositionally biased region" description="Polar residues" evidence="3">
    <location>
        <begin position="1"/>
        <end position="13"/>
    </location>
</feature>
<organism evidence="6 7">
    <name type="scientific">Fragilariopsis cylindrus CCMP1102</name>
    <dbReference type="NCBI Taxonomy" id="635003"/>
    <lineage>
        <taxon>Eukaryota</taxon>
        <taxon>Sar</taxon>
        <taxon>Stramenopiles</taxon>
        <taxon>Ochrophyta</taxon>
        <taxon>Bacillariophyta</taxon>
        <taxon>Bacillariophyceae</taxon>
        <taxon>Bacillariophycidae</taxon>
        <taxon>Bacillariales</taxon>
        <taxon>Bacillariaceae</taxon>
        <taxon>Fragilariopsis</taxon>
    </lineage>
</organism>
<dbReference type="KEGG" id="fcy:FRACYDRAFT_240538"/>
<dbReference type="Pfam" id="PF10350">
    <property type="entry name" value="DUF2428"/>
    <property type="match status" value="1"/>
</dbReference>
<dbReference type="Gene3D" id="1.25.10.10">
    <property type="entry name" value="Leucine-rich Repeat Variant"/>
    <property type="match status" value="1"/>
</dbReference>
<evidence type="ECO:0000313" key="7">
    <source>
        <dbReference type="Proteomes" id="UP000095751"/>
    </source>
</evidence>
<dbReference type="InterPro" id="IPR019442">
    <property type="entry name" value="THADA/TRM732_DUF2428"/>
</dbReference>
<evidence type="ECO:0000256" key="1">
    <source>
        <dbReference type="ARBA" id="ARBA00010409"/>
    </source>
</evidence>
<feature type="domain" description="DUF2428" evidence="4">
    <location>
        <begin position="1036"/>
        <end position="1339"/>
    </location>
</feature>
<dbReference type="OrthoDB" id="43471at2759"/>
<proteinExistence type="inferred from homology"/>
<evidence type="ECO:0000256" key="2">
    <source>
        <dbReference type="ARBA" id="ARBA00022694"/>
    </source>
</evidence>
<dbReference type="InterPro" id="IPR011989">
    <property type="entry name" value="ARM-like"/>
</dbReference>
<dbReference type="SUPFAM" id="SSF48371">
    <property type="entry name" value="ARM repeat"/>
    <property type="match status" value="2"/>
</dbReference>
<dbReference type="Pfam" id="PF25151">
    <property type="entry name" value="TPR_Trm732_C"/>
    <property type="match status" value="1"/>
</dbReference>
<sequence length="2183" mass="243586">MGRTKTNGKQKSNVPIPFPHDGPVFRHYNNSRHHQDKQHTLSLLERQDSSLELAVWVLDISSDNTVDDDDTCDSYRSSDNALLIINLIRSLQKTNTTTKEQLQALQLYKCSSLNLSKQQQLAKKGVEELLSRADLNLAIGLYRLLLEWSLSKITPLPFQRAIQSNLKTLGSSIISIEDETICQEVLESIWKTPEKWEDPLHSLDVSVNHVQLREKIILSNNHYLLADCLSFLGQCRPVSNILLEVDIQKEKKSLSLSTSSSLSSQVVDDALYIVTMLKVLLGSLDTNAFSIETETENDSRLLLERFEAFVFALLTCSNLPSDGFNALGILYGKLLILSIGSGSGTEPREKTQTTTTMKMIELCNNTVAALGSNQQEYESLSPLARQTSTDPLVRWAALKGLSTLAGRWKQQQSKMQTSAIKNTDVRQSNSILSSDDQQQQHFHYGTLIQKTLVLVFNSWENPPLRKLGMAIPGLFKALVQLLPQKSLQGLCQQVLDQPQNRKGRYLALEILLPYIPITRGQEQPSSSSAMIPVESLLEGIGSKGSNAGSIANLWIKMLKRAWNEISQNDATASAFSDSFDKWKCYWIPSFCQAIFVPSLNRRKQVIAFCIPRIVDLMREIESLKEQIPLVFVGLLNEIETYLAESNHVSTFKTTYLFDSLSDRILWAQLEIARYSSLIKFSDRRLEETISRSLPRERFQFALVHSLPFVRIVAFKAMKYVVSSYDSTRGLEEEAIMWKFALPYSIKTTESKEFLSNLLQCLCHFLDRLSMCEAESNADSGCDVLPVVNAFVVDFLVGDVILDKGAYSGTIADKEIFGVSLLDCLLAFALQDESFSGDNTIVKKNAIFNRKRLPKEKATMNEILKVLVNRDVLSSLFGLLHSVWDNTREMSFQYLIKMVVACQSRKLALAAEYCDQNQRRHLLARGVYLASSPRQRESDTGARILCFLYASLPERADKDSFLATLIDISMDRVSSMKSALNDTKIFGKSASTKNSDGSCLPLAHGLIHAIRLCIEHDKTSRRLRSAAPNNNNVNLNESMIEVFCKALQLSLSVVADVRDGETVDGIDEEALSDSTPLNVNTGAIGANGTFSSVSATNTEETQARLAMQRIVVGSWLLTKETCAALSVVITVEGYVASQILVSKVGQLLLSTLTTLKHAGAAFSARDALQLIATNSLHQNKPLDIRFLPDTWSRRLIDEISLNEKVRNSTLRRSTGYALGFLAIMRSDVANKSEPCNICNYILQQLFKLSLPPERRTEEALVKLNMSEDKINPSQIFVYATTSCMLQPYMLDSQYETRCRVHALNVLRMIILDAPLASVIGPLVGDTIIASILGYDDPSWAIRNSSTMVFAAAMLRVIDSDKNASNSDRTSSNAITLTELFRRYPPLAAFIPSVLRICLEEMEYKGNVKSEMFPILLLLSRVQPVIASSAAISEEFVPLLFRCLGSKDNGIRHAAARSLANLSSKDTSIVVLSDCKQYIERVACNSMHHDWNRLDGMLLVMDSLDLSSSNNELFDMKTQQNLMKIVNSNGVPPPCRSRALAILLSSSTYIEIGDNAVCRACEEISKCDRIGSMLMIGGSILYKTASEALCRMYQGDLWEPKSELASENSLSHLKNIFVSNIIDIRLYGVKCFKKGIYDNLDRINMAENNAMDVTEDVTVILSPDTILVGLAKMLLDCVADELNRDIIENIGGGAHVPTLRRLSRCFLETVDAIPTPVLSTLNCSELVWSVSNKIVEREESLFSTEGTGNALESNGGTVLSSNAAEMMALAIVMGHNNNNDGLVESKNGTEGCHYYERIKVLLVVVDGLNDPVCSWRSRYSAALSLERCCHVVLSSNDDNEVDDDENEDQRVILRRKILIHILKLLQDSDPDVRTVAVRAATKFNRKRGQCVQDQNHMPSSSCHHLLLPEWTLERTFPSTFAPDDARKCREQYSTTETLMGMILDHCRGIIDIIKNVQDEFRHTNQFCGYNDSGLKLLVNVNTTRMIFEEEDPNPFQEKILLNQLAIRSLLDLDLVLVTTPGQQLQQQQFNFLLPANLIHDVLIMCDSVLNLLLESQKTGGGMVHEITRFPTVFPSLHSILCASIASVYLMGGVEAAAAVVTNNGDSSSNESDISSLRSVLRLRTKIRNSAEQLLLVSTSSFLMHPTIHSALRVFIDLVDNTQHEQKTKHDIIELLFLLKHHTNEE</sequence>
<reference evidence="6 7" key="1">
    <citation type="submission" date="2016-09" db="EMBL/GenBank/DDBJ databases">
        <title>Extensive genetic diversity and differential bi-allelic expression allows diatom success in the polar Southern Ocean.</title>
        <authorList>
            <consortium name="DOE Joint Genome Institute"/>
            <person name="Mock T."/>
            <person name="Otillar R.P."/>
            <person name="Strauss J."/>
            <person name="Dupont C."/>
            <person name="Frickenhaus S."/>
            <person name="Maumus F."/>
            <person name="Mcmullan M."/>
            <person name="Sanges R."/>
            <person name="Schmutz J."/>
            <person name="Toseland A."/>
            <person name="Valas R."/>
            <person name="Veluchamy A."/>
            <person name="Ward B.J."/>
            <person name="Allen A."/>
            <person name="Barry K."/>
            <person name="Falciatore A."/>
            <person name="Ferrante M."/>
            <person name="Fortunato A.E."/>
            <person name="Gloeckner G."/>
            <person name="Gruber A."/>
            <person name="Hipkin R."/>
            <person name="Janech M."/>
            <person name="Kroth P."/>
            <person name="Leese F."/>
            <person name="Lindquist E."/>
            <person name="Lyon B.R."/>
            <person name="Martin J."/>
            <person name="Mayer C."/>
            <person name="Parker M."/>
            <person name="Quesneville H."/>
            <person name="Raymond J."/>
            <person name="Uhlig C."/>
            <person name="Valentin K.U."/>
            <person name="Worden A.Z."/>
            <person name="Armbrust E.V."/>
            <person name="Bowler C."/>
            <person name="Green B."/>
            <person name="Moulton V."/>
            <person name="Van Oosterhout C."/>
            <person name="Grigoriev I."/>
        </authorList>
    </citation>
    <scope>NUCLEOTIDE SEQUENCE [LARGE SCALE GENOMIC DNA]</scope>
    <source>
        <strain evidence="6 7">CCMP1102</strain>
    </source>
</reference>
<keyword evidence="2" id="KW-0819">tRNA processing</keyword>